<evidence type="ECO:0000256" key="6">
    <source>
        <dbReference type="ARBA" id="ARBA00023242"/>
    </source>
</evidence>
<feature type="region of interest" description="Disordered" evidence="7">
    <location>
        <begin position="266"/>
        <end position="285"/>
    </location>
</feature>
<dbReference type="PANTHER" id="PTHR45821">
    <property type="entry name" value="SNF2 DOMAIN-CONTAINING PROTEIN CLASSY 2-RELATED"/>
    <property type="match status" value="1"/>
</dbReference>
<feature type="region of interest" description="Disordered" evidence="7">
    <location>
        <begin position="428"/>
        <end position="453"/>
    </location>
</feature>
<evidence type="ECO:0000256" key="2">
    <source>
        <dbReference type="ARBA" id="ARBA00022741"/>
    </source>
</evidence>
<dbReference type="SUPFAM" id="SSF52540">
    <property type="entry name" value="P-loop containing nucleoside triphosphate hydrolases"/>
    <property type="match status" value="2"/>
</dbReference>
<evidence type="ECO:0000256" key="3">
    <source>
        <dbReference type="ARBA" id="ARBA00022801"/>
    </source>
</evidence>
<feature type="domain" description="Helicase C-terminal" evidence="9">
    <location>
        <begin position="1050"/>
        <end position="1225"/>
    </location>
</feature>
<evidence type="ECO:0000259" key="8">
    <source>
        <dbReference type="PROSITE" id="PS51192"/>
    </source>
</evidence>
<feature type="compositionally biased region" description="Basic and acidic residues" evidence="7">
    <location>
        <begin position="440"/>
        <end position="449"/>
    </location>
</feature>
<dbReference type="InterPro" id="IPR049730">
    <property type="entry name" value="SNF2/RAD54-like_C"/>
</dbReference>
<keyword evidence="11" id="KW-1185">Reference proteome</keyword>
<accession>A0ABR2N5A6</accession>
<dbReference type="InterPro" id="IPR027417">
    <property type="entry name" value="P-loop_NTPase"/>
</dbReference>
<evidence type="ECO:0000313" key="11">
    <source>
        <dbReference type="Proteomes" id="UP001412067"/>
    </source>
</evidence>
<comment type="subcellular location">
    <subcellularLocation>
        <location evidence="1">Nucleus</location>
    </subcellularLocation>
</comment>
<feature type="compositionally biased region" description="Acidic residues" evidence="7">
    <location>
        <begin position="271"/>
        <end position="285"/>
    </location>
</feature>
<proteinExistence type="predicted"/>
<keyword evidence="3" id="KW-0378">Hydrolase</keyword>
<evidence type="ECO:0000256" key="5">
    <source>
        <dbReference type="ARBA" id="ARBA00022840"/>
    </source>
</evidence>
<gene>
    <name evidence="10" type="ORF">KSP40_PGU011681</name>
</gene>
<evidence type="ECO:0000256" key="7">
    <source>
        <dbReference type="SAM" id="MobiDB-lite"/>
    </source>
</evidence>
<dbReference type="InterPro" id="IPR044567">
    <property type="entry name" value="CLSY/DRD1"/>
</dbReference>
<dbReference type="EMBL" id="JBBWWR010000001">
    <property type="protein sequence ID" value="KAK8971280.1"/>
    <property type="molecule type" value="Genomic_DNA"/>
</dbReference>
<dbReference type="InterPro" id="IPR001650">
    <property type="entry name" value="Helicase_C-like"/>
</dbReference>
<dbReference type="PROSITE" id="PS51192">
    <property type="entry name" value="HELICASE_ATP_BIND_1"/>
    <property type="match status" value="1"/>
</dbReference>
<evidence type="ECO:0000256" key="4">
    <source>
        <dbReference type="ARBA" id="ARBA00022806"/>
    </source>
</evidence>
<keyword evidence="4" id="KW-0347">Helicase</keyword>
<keyword evidence="5" id="KW-0067">ATP-binding</keyword>
<dbReference type="SMART" id="SM00487">
    <property type="entry name" value="DEXDc"/>
    <property type="match status" value="1"/>
</dbReference>
<feature type="domain" description="Helicase ATP-binding" evidence="8">
    <location>
        <begin position="695"/>
        <end position="896"/>
    </location>
</feature>
<name>A0ABR2N5A6_9ASPA</name>
<protein>
    <submittedName>
        <fullName evidence="10">Uncharacterized protein</fullName>
    </submittedName>
</protein>
<dbReference type="Gene3D" id="3.40.50.10810">
    <property type="entry name" value="Tandem AAA-ATPase domain"/>
    <property type="match status" value="1"/>
</dbReference>
<dbReference type="InterPro" id="IPR038718">
    <property type="entry name" value="SNF2-like_sf"/>
</dbReference>
<dbReference type="Pfam" id="PF00271">
    <property type="entry name" value="Helicase_C"/>
    <property type="match status" value="1"/>
</dbReference>
<dbReference type="PANTHER" id="PTHR45821:SF2">
    <property type="entry name" value="SNF2 DOMAIN-CONTAINING PROTEIN CLASSY 2"/>
    <property type="match status" value="1"/>
</dbReference>
<dbReference type="PROSITE" id="PS51194">
    <property type="entry name" value="HELICASE_CTER"/>
    <property type="match status" value="1"/>
</dbReference>
<evidence type="ECO:0000259" key="9">
    <source>
        <dbReference type="PROSITE" id="PS51194"/>
    </source>
</evidence>
<dbReference type="InterPro" id="IPR014001">
    <property type="entry name" value="Helicase_ATP-bd"/>
</dbReference>
<evidence type="ECO:0000313" key="10">
    <source>
        <dbReference type="EMBL" id="KAK8971280.1"/>
    </source>
</evidence>
<dbReference type="Proteomes" id="UP001412067">
    <property type="component" value="Unassembled WGS sequence"/>
</dbReference>
<keyword evidence="6" id="KW-0539">Nucleus</keyword>
<dbReference type="Gene3D" id="3.40.50.300">
    <property type="entry name" value="P-loop containing nucleotide triphosphate hydrolases"/>
    <property type="match status" value="1"/>
</dbReference>
<keyword evidence="2" id="KW-0547">Nucleotide-binding</keyword>
<dbReference type="InterPro" id="IPR032001">
    <property type="entry name" value="SAWADEE_dom"/>
</dbReference>
<dbReference type="Pfam" id="PF00176">
    <property type="entry name" value="SNF2-rel_dom"/>
    <property type="match status" value="1"/>
</dbReference>
<dbReference type="CDD" id="cd18793">
    <property type="entry name" value="SF2_C_SNF"/>
    <property type="match status" value="1"/>
</dbReference>
<dbReference type="SMART" id="SM00490">
    <property type="entry name" value="HELICc"/>
    <property type="match status" value="1"/>
</dbReference>
<organism evidence="10 11">
    <name type="scientific">Platanthera guangdongensis</name>
    <dbReference type="NCBI Taxonomy" id="2320717"/>
    <lineage>
        <taxon>Eukaryota</taxon>
        <taxon>Viridiplantae</taxon>
        <taxon>Streptophyta</taxon>
        <taxon>Embryophyta</taxon>
        <taxon>Tracheophyta</taxon>
        <taxon>Spermatophyta</taxon>
        <taxon>Magnoliopsida</taxon>
        <taxon>Liliopsida</taxon>
        <taxon>Asparagales</taxon>
        <taxon>Orchidaceae</taxon>
        <taxon>Orchidoideae</taxon>
        <taxon>Orchideae</taxon>
        <taxon>Orchidinae</taxon>
        <taxon>Platanthera</taxon>
    </lineage>
</organism>
<dbReference type="InterPro" id="IPR000330">
    <property type="entry name" value="SNF2_N"/>
</dbReference>
<dbReference type="Pfam" id="PF16719">
    <property type="entry name" value="SAWADEE"/>
    <property type="match status" value="1"/>
</dbReference>
<reference evidence="10 11" key="1">
    <citation type="journal article" date="2022" name="Nat. Plants">
        <title>Genomes of leafy and leafless Platanthera orchids illuminate the evolution of mycoheterotrophy.</title>
        <authorList>
            <person name="Li M.H."/>
            <person name="Liu K.W."/>
            <person name="Li Z."/>
            <person name="Lu H.C."/>
            <person name="Ye Q.L."/>
            <person name="Zhang D."/>
            <person name="Wang J.Y."/>
            <person name="Li Y.F."/>
            <person name="Zhong Z.M."/>
            <person name="Liu X."/>
            <person name="Yu X."/>
            <person name="Liu D.K."/>
            <person name="Tu X.D."/>
            <person name="Liu B."/>
            <person name="Hao Y."/>
            <person name="Liao X.Y."/>
            <person name="Jiang Y.T."/>
            <person name="Sun W.H."/>
            <person name="Chen J."/>
            <person name="Chen Y.Q."/>
            <person name="Ai Y."/>
            <person name="Zhai J.W."/>
            <person name="Wu S.S."/>
            <person name="Zhou Z."/>
            <person name="Hsiao Y.Y."/>
            <person name="Wu W.L."/>
            <person name="Chen Y.Y."/>
            <person name="Lin Y.F."/>
            <person name="Hsu J.L."/>
            <person name="Li C.Y."/>
            <person name="Wang Z.W."/>
            <person name="Zhao X."/>
            <person name="Zhong W.Y."/>
            <person name="Ma X.K."/>
            <person name="Ma L."/>
            <person name="Huang J."/>
            <person name="Chen G.Z."/>
            <person name="Huang M.Z."/>
            <person name="Huang L."/>
            <person name="Peng D.H."/>
            <person name="Luo Y.B."/>
            <person name="Zou S.Q."/>
            <person name="Chen S.P."/>
            <person name="Lan S."/>
            <person name="Tsai W.C."/>
            <person name="Van de Peer Y."/>
            <person name="Liu Z.J."/>
        </authorList>
    </citation>
    <scope>NUCLEOTIDE SEQUENCE [LARGE SCALE GENOMIC DNA]</scope>
    <source>
        <strain evidence="10">Lor288</strain>
    </source>
</reference>
<sequence length="1244" mass="143627">MENPSSKHPIGSTPFESFFHGSWHGTELVSILNGKIFVRIDHHGSAVEEEILGEHIRLHSRKANASDCSYLKVGVDVCVLSTCRISESSDYDPQQALPLWYDGKIVSIKYSPHGNGCSCLFSVILYKERATNCFAKNVRFERAEVVTIDKIAILQKLNYELCVDGLCRWNCSEDCISYSRSKLLSGLISSQISWLVVFSILKGMCFHIKSVDRKIVYQILEREQESVDHSQVSDINTMYFKGSSEYSRPVIETLSPFVLERVGAETPCGNDSEEEKNEDMEMESESDIEVLYDRKSLRRSKRQKIQPDRFISCYSSNFDNNSKSRARDVDPKIQPNGFKSFSYANFGHNTKNNALDVDKLEHKRQKQSASLAVKEQCLDCSEFCREKKSSGSVECVMPSQTSAKKVVSDENFKEAQSQNQPRLNVEQIHEEHPSNSQDQLNKHGLGETVRRRRGRPRLIDKGKICSLRVDSLYQKKSTCRKKLLSSLECKELIQEYMGNIRAEMEAEFQSKAWPEIIDSDEKEDFIWSTTPEDQIEVEDNNDLWKEMEHLLTKLALLEEKQDLDSDSSGGICFGSDKACQHDFKLNEQIGIICRFCNFVQMDIRDVMPPFMMTDGQSSSKEHWGKESFRRLETYILGLSTFDNDITHSNFASFHEKDTIWSLIPAFKLKLYDHQKKAFEFIWRNITGSLKPKEMEAQSKSTGGCIISHSPGSGKTFLLISFIISYLTLFPKSRPLVLAPKIAICVWKKEFEKWGVQFPLHIIQPAESYKKNNLNGKKRTYFIDKRRPNMRAAHIIDCLMKLQQWHEESSILLMSYSSFSLMQKDSKFEHKQMMARVMQESPGLLILDEGHNPRSTNSKLRKLLMEVKTKSRVLLSGTLFQNNFEEYFNTLSLARPSFIEDVLRELRSGWRKRLDKRSKRERLARRLFMQRVGEKILSSIEGDRKQGFDVLNKITNGFIDVYEEDTTNSLPGLQIYTLVLLPTDIQHGLLVKLQNRLKQPGRYLMALEVLISVGSVHPWLINTMAHANEYFTDIERENIEKQKENYMSGSKMKFIFDLVHKSNIRGEKVLIFSHNLSPINFIVKLFENIMGWSKGDEVLVLQGEQELSVREKVMEKFNGDAKNRCKLLIASTSACAEGISLTAASRVVLLDSEWNHSKTRQAIARAFRPGQERKVYVYKLLASETWEEDKYRWNERKAWLSKMVDIGEYIKHNSRREVNFVEDELLRELVEEDQGNMFKTIMKQD</sequence>
<evidence type="ECO:0000256" key="1">
    <source>
        <dbReference type="ARBA" id="ARBA00004123"/>
    </source>
</evidence>
<comment type="caution">
    <text evidence="10">The sequence shown here is derived from an EMBL/GenBank/DDBJ whole genome shotgun (WGS) entry which is preliminary data.</text>
</comment>